<dbReference type="STRING" id="1664694.A0A0N0NPK2"/>
<dbReference type="VEuPathDB" id="FungiDB:AB675_1796"/>
<accession>A0A0N0NPK2</accession>
<gene>
    <name evidence="1" type="ORF">AB675_1796</name>
</gene>
<evidence type="ECO:0000313" key="2">
    <source>
        <dbReference type="Proteomes" id="UP000038010"/>
    </source>
</evidence>
<dbReference type="RefSeq" id="XP_018002602.1">
    <property type="nucleotide sequence ID" value="XM_018141714.1"/>
</dbReference>
<dbReference type="GeneID" id="28733594"/>
<reference evidence="1 2" key="1">
    <citation type="submission" date="2015-06" db="EMBL/GenBank/DDBJ databases">
        <title>Draft genome of the ant-associated black yeast Phialophora attae CBS 131958.</title>
        <authorList>
            <person name="Moreno L.F."/>
            <person name="Stielow B.J."/>
            <person name="de Hoog S."/>
            <person name="Vicente V.A."/>
            <person name="Weiss V.A."/>
            <person name="de Vries M."/>
            <person name="Cruz L.M."/>
            <person name="Souza E.M."/>
        </authorList>
    </citation>
    <scope>NUCLEOTIDE SEQUENCE [LARGE SCALE GENOMIC DNA]</scope>
    <source>
        <strain evidence="1 2">CBS 131958</strain>
    </source>
</reference>
<evidence type="ECO:0000313" key="1">
    <source>
        <dbReference type="EMBL" id="KPI42639.1"/>
    </source>
</evidence>
<proteinExistence type="predicted"/>
<comment type="caution">
    <text evidence="1">The sequence shown here is derived from an EMBL/GenBank/DDBJ whole genome shotgun (WGS) entry which is preliminary data.</text>
</comment>
<sequence>MSSSAHGVPGESVRQQIIDEATDKIEAILRRCDPIIPEQRMAIQSARMIMRKVDIVSRRQWQILRSPDDREPMASESEISEAVQHLEMTNGMMWQDEDLAAYQWINCAFPQYHIMLIILRHLCVVPFGELAKRAFAAVELHLGNFKTSRNGSLDGLKWTVLTTLRDRAFALMQKVEQDSVSGQQASTSQQMDTPPGDDDGMHVDMGIAALDWNSILEEYPLDMEHFS</sequence>
<dbReference type="Proteomes" id="UP000038010">
    <property type="component" value="Unassembled WGS sequence"/>
</dbReference>
<keyword evidence="2" id="KW-1185">Reference proteome</keyword>
<dbReference type="AlphaFoldDB" id="A0A0N0NPK2"/>
<organism evidence="1 2">
    <name type="scientific">Cyphellophora attinorum</name>
    <dbReference type="NCBI Taxonomy" id="1664694"/>
    <lineage>
        <taxon>Eukaryota</taxon>
        <taxon>Fungi</taxon>
        <taxon>Dikarya</taxon>
        <taxon>Ascomycota</taxon>
        <taxon>Pezizomycotina</taxon>
        <taxon>Eurotiomycetes</taxon>
        <taxon>Chaetothyriomycetidae</taxon>
        <taxon>Chaetothyriales</taxon>
        <taxon>Cyphellophoraceae</taxon>
        <taxon>Cyphellophora</taxon>
    </lineage>
</organism>
<protein>
    <submittedName>
        <fullName evidence="1">Uncharacterized protein</fullName>
    </submittedName>
</protein>
<name>A0A0N0NPK2_9EURO</name>
<dbReference type="EMBL" id="LFJN01000006">
    <property type="protein sequence ID" value="KPI42639.1"/>
    <property type="molecule type" value="Genomic_DNA"/>
</dbReference>
<dbReference type="OrthoDB" id="424974at2759"/>